<reference evidence="2 3" key="1">
    <citation type="submission" date="2016-11" db="EMBL/GenBank/DDBJ databases">
        <title>Genome sequences of unsequenced Mycobacteria.</title>
        <authorList>
            <person name="Greninger A.L."/>
            <person name="Fang F."/>
            <person name="Jerome K.R."/>
        </authorList>
    </citation>
    <scope>NUCLEOTIDE SEQUENCE [LARGE SCALE GENOMIC DNA]</scope>
    <source>
        <strain evidence="2 3">M11</strain>
    </source>
</reference>
<feature type="compositionally biased region" description="Polar residues" evidence="1">
    <location>
        <begin position="563"/>
        <end position="574"/>
    </location>
</feature>
<accession>A0A1Q4HGX6</accession>
<evidence type="ECO:0008006" key="4">
    <source>
        <dbReference type="Google" id="ProtNLM"/>
    </source>
</evidence>
<organism evidence="2 3">
    <name type="scientific">Mycobacterium paraffinicum</name>
    <dbReference type="NCBI Taxonomy" id="53378"/>
    <lineage>
        <taxon>Bacteria</taxon>
        <taxon>Bacillati</taxon>
        <taxon>Actinomycetota</taxon>
        <taxon>Actinomycetes</taxon>
        <taxon>Mycobacteriales</taxon>
        <taxon>Mycobacteriaceae</taxon>
        <taxon>Mycobacterium</taxon>
    </lineage>
</organism>
<protein>
    <recommendedName>
        <fullName evidence="4">Transcriptional regulator</fullName>
    </recommendedName>
</protein>
<feature type="compositionally biased region" description="Polar residues" evidence="1">
    <location>
        <begin position="547"/>
        <end position="556"/>
    </location>
</feature>
<dbReference type="OrthoDB" id="4480369at2"/>
<gene>
    <name evidence="2" type="ORF">BRW65_26980</name>
</gene>
<proteinExistence type="predicted"/>
<evidence type="ECO:0000313" key="2">
    <source>
        <dbReference type="EMBL" id="OJZ66777.1"/>
    </source>
</evidence>
<name>A0A1Q4HGX6_9MYCO</name>
<dbReference type="STRING" id="53378.BRW65_26980"/>
<evidence type="ECO:0000256" key="1">
    <source>
        <dbReference type="SAM" id="MobiDB-lite"/>
    </source>
</evidence>
<feature type="region of interest" description="Disordered" evidence="1">
    <location>
        <begin position="505"/>
        <end position="574"/>
    </location>
</feature>
<dbReference type="Proteomes" id="UP000186438">
    <property type="component" value="Unassembled WGS sequence"/>
</dbReference>
<dbReference type="EMBL" id="MPNT01000041">
    <property type="protein sequence ID" value="OJZ66777.1"/>
    <property type="molecule type" value="Genomic_DNA"/>
</dbReference>
<keyword evidence="3" id="KW-1185">Reference proteome</keyword>
<comment type="caution">
    <text evidence="2">The sequence shown here is derived from an EMBL/GenBank/DDBJ whole genome shotgun (WGS) entry which is preliminary data.</text>
</comment>
<sequence length="1070" mass="116305">MTDSSTASLVVERHVVIVTGAGAFTVSGDVLTGPVDSIDKLAKLIEWAHDSRGLLQSMPTGDADVDPARIWVVGAGCRQLITPNPDVGDSPGLFEQLGQSLAPLVGRGWELRQGKGHTVVLARGVGAHRVSVEIVAEMHPWLVGERDDLVEDAVELGRRLQRWSSVLGALPAGSGAASAAAINDRIMRARAGRRGAIVSRPGVLPAHVMAEIRIQPLWCAPASEVEEEFEHSDQLVWLAQECPQLAAAGTLTFGYGQPQVLDGITAAAAGAAQKRPFGLWRVTLPAAGDLQLPQMLPPPHPQMRLDAPTQAWVTTEDLDGLAKDVRDGGAALPATGLGIEQAIVWPQHSRLLEAWSTRLREAREEFANDAPLRALVDSAAAEYLQALANPEPWAHPAWRQHFQPAWAAAIAARVRFRGRRAAMRISREYRLWPLYARDAAMIYATGPDEATGEPIDLSDTHSRLGRMRVTHRAPVTDELILEVLTAENTAEVAAALSAALEGHDQRAPAAVAPEVEASDTRGVESPASETPAVDADQRPLDEAWPTSEGSPANKDSTPAPATAGTQSGRTSNRTVSVGAPAAVLHTDGLWLADGTRIELATPIVHVGQVAELAYTHHLGYHLTAKYAEPGQIWITEAACQEFGIDVEAISRRDRAKSLRQLTENIDFVTGAVNEGWSLGGAGEDPNAHRLGTWTRVYRDDKRGVMIALIPGMGTGADEMPILSDEPTPGQIAKRLQLLADALRFPWKINAGVTAVDLMLQTRTKTWSPQEWRDVVFAPSTTAPPFGIGDVESDFDWSRPPTSDERQRRYIHAYDRGGSYVAGIAGLELPIGDPVHHPDGAPFNAKTPGYWLAEIPETSDWRLPYVLNPRGLQFTGPKWVCTPTLERAIELGYQPQILEAWLWPRHGRVLLGWYERFRDASAMLDIDDPDAQAARDQAKIIRTHGIGIIGSDEHLKGKPAYSPERRLHVLAKAKANIVYRLHQIGEKTGQWPLAVATDTVLYASDDPDPVTAWPGGPESFGRGFGQYKPEGSGLLDEHLEHLNGRDYRGKRDLIPARQWRANPLTDAEGSR</sequence>
<dbReference type="AlphaFoldDB" id="A0A1Q4HGX6"/>
<evidence type="ECO:0000313" key="3">
    <source>
        <dbReference type="Proteomes" id="UP000186438"/>
    </source>
</evidence>